<organism evidence="1 2">
    <name type="scientific">Cordylochernes scorpioides</name>
    <dbReference type="NCBI Taxonomy" id="51811"/>
    <lineage>
        <taxon>Eukaryota</taxon>
        <taxon>Metazoa</taxon>
        <taxon>Ecdysozoa</taxon>
        <taxon>Arthropoda</taxon>
        <taxon>Chelicerata</taxon>
        <taxon>Arachnida</taxon>
        <taxon>Pseudoscorpiones</taxon>
        <taxon>Cheliferoidea</taxon>
        <taxon>Chernetidae</taxon>
        <taxon>Cordylochernes</taxon>
    </lineage>
</organism>
<gene>
    <name evidence="1" type="ORF">LAZ67_7001315</name>
</gene>
<keyword evidence="2" id="KW-1185">Reference proteome</keyword>
<evidence type="ECO:0000313" key="1">
    <source>
        <dbReference type="EMBL" id="UYV69953.1"/>
    </source>
</evidence>
<protein>
    <submittedName>
        <fullName evidence="1">Uncharacterized protein</fullName>
    </submittedName>
</protein>
<proteinExistence type="predicted"/>
<dbReference type="Proteomes" id="UP001235939">
    <property type="component" value="Chromosome 07"/>
</dbReference>
<sequence>MQQLSWCGTNTYPHILMPAALQKIDIDPEQLLYKYTPKKVDNAAAATFQALMKKISKLKEDIHRRHLKTSLALVLVLETDDSIDTLKRARAPKRAIFTRLSTEFWTEIEKPDFNAEKYRAKYTLICALSKEISEIDSRYHGLLLEDETITEVKIE</sequence>
<name>A0ABY6KMR1_9ARAC</name>
<dbReference type="EMBL" id="CP092869">
    <property type="protein sequence ID" value="UYV69953.1"/>
    <property type="molecule type" value="Genomic_DNA"/>
</dbReference>
<evidence type="ECO:0000313" key="2">
    <source>
        <dbReference type="Proteomes" id="UP001235939"/>
    </source>
</evidence>
<accession>A0ABY6KMR1</accession>
<reference evidence="1 2" key="1">
    <citation type="submission" date="2022-01" db="EMBL/GenBank/DDBJ databases">
        <title>A chromosomal length assembly of Cordylochernes scorpioides.</title>
        <authorList>
            <person name="Zeh D."/>
            <person name="Zeh J."/>
        </authorList>
    </citation>
    <scope>NUCLEOTIDE SEQUENCE [LARGE SCALE GENOMIC DNA]</scope>
    <source>
        <strain evidence="1">IN4F17</strain>
        <tissue evidence="1">Whole Body</tissue>
    </source>
</reference>